<sequence length="388" mass="41462">MSRRYDVAVVGAGIVGLGVAYAAVRRGLRVVVLDRGAEQSGASIRNFGHICLTPQSGPARSYALAARAIWRDLAEEAGFWLRESGTLVAARHDDELALLAAIAQERPSGGVYGREVQLLDADAIAARTPVRRDALVGGAVLPYDLQVNPREALASITRHLAERGVEFRMRTAVTRAVPGAVETTHGTVDADTVVVAVNHDLDQLLPELAERHDVQRCGLDMLRTAPPSRRLDAPLLTGWSLIRYSGFADHPAAAAVRERLHAEHPVLAALDLNQMYTQLPDGSLLVGDTHARGAVIPPFQSEDAADELLAAAEDLFGERLRVRERWQGVYASGADDFLVAEVEPRVHVATVTTGIGMTTGLGVAESVIAAAYPHLSASASAPQKEGTR</sequence>
<dbReference type="Gene3D" id="3.50.50.60">
    <property type="entry name" value="FAD/NAD(P)-binding domain"/>
    <property type="match status" value="1"/>
</dbReference>
<evidence type="ECO:0000256" key="2">
    <source>
        <dbReference type="ARBA" id="ARBA00009410"/>
    </source>
</evidence>
<dbReference type="InterPro" id="IPR036188">
    <property type="entry name" value="FAD/NAD-bd_sf"/>
</dbReference>
<proteinExistence type="inferred from homology"/>
<dbReference type="PANTHER" id="PTHR13847:SF286">
    <property type="entry name" value="D-AMINO ACID DEHYDROGENASE"/>
    <property type="match status" value="1"/>
</dbReference>
<dbReference type="InterPro" id="IPR006076">
    <property type="entry name" value="FAD-dep_OxRdtase"/>
</dbReference>
<organism evidence="6 7">
    <name type="scientific">Microbacterium candidum</name>
    <dbReference type="NCBI Taxonomy" id="3041922"/>
    <lineage>
        <taxon>Bacteria</taxon>
        <taxon>Bacillati</taxon>
        <taxon>Actinomycetota</taxon>
        <taxon>Actinomycetes</taxon>
        <taxon>Micrococcales</taxon>
        <taxon>Microbacteriaceae</taxon>
        <taxon>Microbacterium</taxon>
    </lineage>
</organism>
<evidence type="ECO:0000313" key="7">
    <source>
        <dbReference type="Proteomes" id="UP001235064"/>
    </source>
</evidence>
<keyword evidence="4" id="KW-0560">Oxidoreductase</keyword>
<evidence type="ECO:0000313" key="6">
    <source>
        <dbReference type="EMBL" id="MDL9979352.1"/>
    </source>
</evidence>
<keyword evidence="3" id="KW-0285">Flavoprotein</keyword>
<comment type="cofactor">
    <cofactor evidence="1">
        <name>FAD</name>
        <dbReference type="ChEBI" id="CHEBI:57692"/>
    </cofactor>
</comment>
<dbReference type="NCBIfam" id="TIGR03364">
    <property type="entry name" value="HpnW_proposed"/>
    <property type="match status" value="1"/>
</dbReference>
<accession>A0ABT7MY44</accession>
<evidence type="ECO:0000259" key="5">
    <source>
        <dbReference type="Pfam" id="PF01266"/>
    </source>
</evidence>
<reference evidence="6 7" key="1">
    <citation type="submission" date="2023-06" db="EMBL/GenBank/DDBJ databases">
        <title>Microbacterium sp. nov., isolated from a waste landfill.</title>
        <authorList>
            <person name="Wen W."/>
        </authorList>
    </citation>
    <scope>NUCLEOTIDE SEQUENCE [LARGE SCALE GENOMIC DNA]</scope>
    <source>
        <strain evidence="6 7">ASV49</strain>
    </source>
</reference>
<dbReference type="RefSeq" id="WP_286288219.1">
    <property type="nucleotide sequence ID" value="NZ_JASXSZ010000002.1"/>
</dbReference>
<dbReference type="Proteomes" id="UP001235064">
    <property type="component" value="Unassembled WGS sequence"/>
</dbReference>
<gene>
    <name evidence="6" type="ORF">QSV35_08390</name>
</gene>
<name>A0ABT7MY44_9MICO</name>
<protein>
    <submittedName>
        <fullName evidence="6">TIGR03364 family FAD-dependent oxidoreductase</fullName>
    </submittedName>
</protein>
<comment type="caution">
    <text evidence="6">The sequence shown here is derived from an EMBL/GenBank/DDBJ whole genome shotgun (WGS) entry which is preliminary data.</text>
</comment>
<evidence type="ECO:0000256" key="4">
    <source>
        <dbReference type="ARBA" id="ARBA00023002"/>
    </source>
</evidence>
<dbReference type="PANTHER" id="PTHR13847">
    <property type="entry name" value="SARCOSINE DEHYDROGENASE-RELATED"/>
    <property type="match status" value="1"/>
</dbReference>
<feature type="domain" description="FAD dependent oxidoreductase" evidence="5">
    <location>
        <begin position="6"/>
        <end position="367"/>
    </location>
</feature>
<dbReference type="Gene3D" id="3.30.9.10">
    <property type="entry name" value="D-Amino Acid Oxidase, subunit A, domain 2"/>
    <property type="match status" value="1"/>
</dbReference>
<evidence type="ECO:0000256" key="3">
    <source>
        <dbReference type="ARBA" id="ARBA00022630"/>
    </source>
</evidence>
<dbReference type="SUPFAM" id="SSF51905">
    <property type="entry name" value="FAD/NAD(P)-binding domain"/>
    <property type="match status" value="1"/>
</dbReference>
<comment type="similarity">
    <text evidence="2">Belongs to the DadA oxidoreductase family.</text>
</comment>
<dbReference type="EMBL" id="JASXSZ010000002">
    <property type="protein sequence ID" value="MDL9979352.1"/>
    <property type="molecule type" value="Genomic_DNA"/>
</dbReference>
<dbReference type="Pfam" id="PF01266">
    <property type="entry name" value="DAO"/>
    <property type="match status" value="1"/>
</dbReference>
<keyword evidence="7" id="KW-1185">Reference proteome</keyword>
<evidence type="ECO:0000256" key="1">
    <source>
        <dbReference type="ARBA" id="ARBA00001974"/>
    </source>
</evidence>
<dbReference type="InterPro" id="IPR017741">
    <property type="entry name" value="FAD-dependent_OxRdtase_HpnW"/>
</dbReference>